<keyword evidence="2" id="KW-1185">Reference proteome</keyword>
<dbReference type="RefSeq" id="WP_011973619.1">
    <property type="nucleotide sequence ID" value="NC_009635.1"/>
</dbReference>
<accession>A6UVG5</accession>
<evidence type="ECO:0000313" key="1">
    <source>
        <dbReference type="EMBL" id="ABR56487.1"/>
    </source>
</evidence>
<dbReference type="STRING" id="419665.Maeo_0906"/>
<dbReference type="HOGENOM" id="CLU_219591_0_0_2"/>
<evidence type="ECO:0008006" key="3">
    <source>
        <dbReference type="Google" id="ProtNLM"/>
    </source>
</evidence>
<protein>
    <recommendedName>
        <fullName evidence="3">LSU ribosomal protein L41E</fullName>
    </recommendedName>
</protein>
<name>A6UVG5_META3</name>
<dbReference type="KEGG" id="mae:Maeo_0906"/>
<dbReference type="GeneID" id="77174654"/>
<gene>
    <name evidence="1" type="ordered locus">Maeo_0906</name>
</gene>
<sequence length="42" mass="5448">MIKLIECDTIKRSSRRWKKKGQMRWSHYKKRIRRMKRDKRNN</sequence>
<dbReference type="eggNOG" id="arCOG06624">
    <property type="taxonomic scope" value="Archaea"/>
</dbReference>
<proteinExistence type="predicted"/>
<organism evidence="1 2">
    <name type="scientific">Methanococcus aeolicus (strain ATCC BAA-1280 / DSM 17508 / OCM 812 / Nankai-3)</name>
    <dbReference type="NCBI Taxonomy" id="419665"/>
    <lineage>
        <taxon>Archaea</taxon>
        <taxon>Methanobacteriati</taxon>
        <taxon>Methanobacteriota</taxon>
        <taxon>Methanomada group</taxon>
        <taxon>Methanococci</taxon>
        <taxon>Methanococcales</taxon>
        <taxon>Methanococcaceae</taxon>
        <taxon>Methanococcus</taxon>
    </lineage>
</organism>
<dbReference type="EMBL" id="CP000743">
    <property type="protein sequence ID" value="ABR56487.1"/>
    <property type="molecule type" value="Genomic_DNA"/>
</dbReference>
<dbReference type="Proteomes" id="UP000001106">
    <property type="component" value="Chromosome"/>
</dbReference>
<evidence type="ECO:0000313" key="2">
    <source>
        <dbReference type="Proteomes" id="UP000001106"/>
    </source>
</evidence>
<dbReference type="AlphaFoldDB" id="A6UVG5"/>
<reference evidence="1" key="1">
    <citation type="submission" date="2007-06" db="EMBL/GenBank/DDBJ databases">
        <title>Complete sequence of Methanococcus aeolicus Nankai-3.</title>
        <authorList>
            <consortium name="US DOE Joint Genome Institute"/>
            <person name="Copeland A."/>
            <person name="Lucas S."/>
            <person name="Lapidus A."/>
            <person name="Barry K."/>
            <person name="Glavina del Rio T."/>
            <person name="Dalin E."/>
            <person name="Tice H."/>
            <person name="Pitluck S."/>
            <person name="Chain P."/>
            <person name="Malfatti S."/>
            <person name="Shin M."/>
            <person name="Vergez L."/>
            <person name="Schmutz J."/>
            <person name="Larimer F."/>
            <person name="Land M."/>
            <person name="Hauser L."/>
            <person name="Kyrpides N."/>
            <person name="Lykidis A."/>
            <person name="Sieprawska-Lupa M."/>
            <person name="Whitman W.B."/>
            <person name="Richardson P."/>
        </authorList>
    </citation>
    <scope>NUCLEOTIDE SEQUENCE [LARGE SCALE GENOMIC DNA]</scope>
    <source>
        <strain evidence="1">Nankai-3</strain>
    </source>
</reference>